<evidence type="ECO:0000256" key="10">
    <source>
        <dbReference type="SAM" id="Coils"/>
    </source>
</evidence>
<dbReference type="PROSITE" id="PS50113">
    <property type="entry name" value="PAC"/>
    <property type="match status" value="2"/>
</dbReference>
<dbReference type="InterPro" id="IPR013655">
    <property type="entry name" value="PAS_fold_3"/>
</dbReference>
<dbReference type="InterPro" id="IPR011006">
    <property type="entry name" value="CheY-like_superfamily"/>
</dbReference>
<comment type="catalytic activity">
    <reaction evidence="1">
        <text>ATP + protein L-histidine = ADP + protein N-phospho-L-histidine.</text>
        <dbReference type="EC" id="2.7.13.3"/>
    </reaction>
</comment>
<evidence type="ECO:0000256" key="7">
    <source>
        <dbReference type="ARBA" id="ARBA00022840"/>
    </source>
</evidence>
<feature type="modified residue" description="4-aspartylphosphate" evidence="9">
    <location>
        <position position="763"/>
    </location>
</feature>
<dbReference type="InterPro" id="IPR029016">
    <property type="entry name" value="GAF-like_dom_sf"/>
</dbReference>
<sequence length="830" mass="89980">MTLPPPVPVWNEEERLAVLRRMRLLDTPPEQAFDDLVRMAAELLDMPIAAVHLIDSDRQWGKSEIGLGVRDLSRDIAFCAHTIREPGALIVPDATLDPRFADNPLVTGAPGIRFYAGEPLDVDGHRLGALCVIDTKPHAGLDERQRFVLKTLAAQVVSQIALRAAAAERLRAQALTRQTLNSTGQFAIISLDLAGCVTGWNRGASSVLGWPEADIHGRSITQIFTPEDLAVDAPAQDMARALAVGEATGSRWLLRRDGTRIRANGEMTPLRDDDGIAIGFVLVLRDSTRQHQADAALLAVNERYRLAARATNDAVWDWDLRENIVLWNEAMEEAYGWTPADTGATGDWWIDNIHPEDRDAVDHSIHAVIDGSGTGWTGEYRFRRADGSYADVLDRGFVIRDAAGQAVRMIGAMLDLSERKRAEARLREMNDTLEQRVEERTRSLREAEETLRQSQKMEAVGQLTGGLAHDFNNLLAGISGSLELVESRLAQGRTQGVDAFLGTAKNAVKRAAALTHRLLAFSRRQTLDPRPTDVNRLVADMEELVRRTVNRSIALEVLPTAPLWNTLVDPNQLENALLNLCINGRDAMPDGGRLRIATANAALHGAAATALNLADGDYVMLSVEDTGSGMTADVAAKAFDPFFTTKPLGQGTGLGLSMIYGFVRQSGGAAEIDTAPGRGTTVRLFLPRAQGIAEPLMPSPAARSPAAAAAVETVLVVDDEPTVRMVVAEVLTDLGYTAIEAADAEAGLSLLRSNARIDLLVSDVGLPGDMNGREMAELAREHRADLKVLFITGFAETGILSPDRLQAGMQVMSKPFAIEELAARIRSLIG</sequence>
<dbReference type="Pfam" id="PF02518">
    <property type="entry name" value="HATPase_c"/>
    <property type="match status" value="1"/>
</dbReference>
<feature type="domain" description="PAC" evidence="14">
    <location>
        <begin position="247"/>
        <end position="299"/>
    </location>
</feature>
<name>A0ABS3KNQ5_9PROT</name>
<dbReference type="InterPro" id="IPR036097">
    <property type="entry name" value="HisK_dim/P_sf"/>
</dbReference>
<dbReference type="SMART" id="SM00086">
    <property type="entry name" value="PAC"/>
    <property type="match status" value="2"/>
</dbReference>
<evidence type="ECO:0000259" key="13">
    <source>
        <dbReference type="PROSITE" id="PS50112"/>
    </source>
</evidence>
<dbReference type="Pfam" id="PF01590">
    <property type="entry name" value="GAF"/>
    <property type="match status" value="1"/>
</dbReference>
<dbReference type="Pfam" id="PF00072">
    <property type="entry name" value="Response_reg"/>
    <property type="match status" value="1"/>
</dbReference>
<dbReference type="InterPro" id="IPR001789">
    <property type="entry name" value="Sig_transdc_resp-reg_receiver"/>
</dbReference>
<dbReference type="SMART" id="SM00388">
    <property type="entry name" value="HisKA"/>
    <property type="match status" value="1"/>
</dbReference>
<reference evidence="15 16" key="1">
    <citation type="submission" date="2020-09" db="EMBL/GenBank/DDBJ databases">
        <title>Roseomonas.</title>
        <authorList>
            <person name="Zhu W."/>
        </authorList>
    </citation>
    <scope>NUCLEOTIDE SEQUENCE [LARGE SCALE GENOMIC DNA]</scope>
    <source>
        <strain evidence="15 16">573</strain>
    </source>
</reference>
<evidence type="ECO:0000256" key="8">
    <source>
        <dbReference type="ARBA" id="ARBA00023012"/>
    </source>
</evidence>
<dbReference type="Pfam" id="PF00512">
    <property type="entry name" value="HisKA"/>
    <property type="match status" value="1"/>
</dbReference>
<evidence type="ECO:0000256" key="5">
    <source>
        <dbReference type="ARBA" id="ARBA00022741"/>
    </source>
</evidence>
<dbReference type="SMART" id="SM00091">
    <property type="entry name" value="PAS"/>
    <property type="match status" value="2"/>
</dbReference>
<dbReference type="PROSITE" id="PS50110">
    <property type="entry name" value="RESPONSE_REGULATORY"/>
    <property type="match status" value="1"/>
</dbReference>
<dbReference type="InterPro" id="IPR003661">
    <property type="entry name" value="HisK_dim/P_dom"/>
</dbReference>
<evidence type="ECO:0000256" key="2">
    <source>
        <dbReference type="ARBA" id="ARBA00012438"/>
    </source>
</evidence>
<dbReference type="CDD" id="cd00130">
    <property type="entry name" value="PAS"/>
    <property type="match status" value="2"/>
</dbReference>
<dbReference type="InterPro" id="IPR001610">
    <property type="entry name" value="PAC"/>
</dbReference>
<feature type="domain" description="PAC" evidence="14">
    <location>
        <begin position="376"/>
        <end position="428"/>
    </location>
</feature>
<evidence type="ECO:0000313" key="16">
    <source>
        <dbReference type="Proteomes" id="UP001518989"/>
    </source>
</evidence>
<keyword evidence="7" id="KW-0067">ATP-binding</keyword>
<gene>
    <name evidence="15" type="ORF">IAI61_08485</name>
</gene>
<evidence type="ECO:0000313" key="15">
    <source>
        <dbReference type="EMBL" id="MBO1079065.1"/>
    </source>
</evidence>
<dbReference type="RefSeq" id="WP_207416499.1">
    <property type="nucleotide sequence ID" value="NZ_CP061177.1"/>
</dbReference>
<dbReference type="InterPro" id="IPR036890">
    <property type="entry name" value="HATPase_C_sf"/>
</dbReference>
<dbReference type="InterPro" id="IPR003594">
    <property type="entry name" value="HATPase_dom"/>
</dbReference>
<keyword evidence="10" id="KW-0175">Coiled coil</keyword>
<feature type="domain" description="Response regulatory" evidence="12">
    <location>
        <begin position="713"/>
        <end position="829"/>
    </location>
</feature>
<protein>
    <recommendedName>
        <fullName evidence="2">histidine kinase</fullName>
        <ecNumber evidence="2">2.7.13.3</ecNumber>
    </recommendedName>
</protein>
<evidence type="ECO:0000256" key="9">
    <source>
        <dbReference type="PROSITE-ProRule" id="PRU00169"/>
    </source>
</evidence>
<evidence type="ECO:0000256" key="6">
    <source>
        <dbReference type="ARBA" id="ARBA00022777"/>
    </source>
</evidence>
<dbReference type="Gene3D" id="3.30.450.20">
    <property type="entry name" value="PAS domain"/>
    <property type="match status" value="2"/>
</dbReference>
<feature type="domain" description="PAS" evidence="13">
    <location>
        <begin position="172"/>
        <end position="228"/>
    </location>
</feature>
<dbReference type="InterPro" id="IPR035965">
    <property type="entry name" value="PAS-like_dom_sf"/>
</dbReference>
<dbReference type="CDD" id="cd00082">
    <property type="entry name" value="HisKA"/>
    <property type="match status" value="1"/>
</dbReference>
<evidence type="ECO:0000259" key="11">
    <source>
        <dbReference type="PROSITE" id="PS50109"/>
    </source>
</evidence>
<dbReference type="SUPFAM" id="SSF55781">
    <property type="entry name" value="GAF domain-like"/>
    <property type="match status" value="1"/>
</dbReference>
<dbReference type="InterPro" id="IPR004358">
    <property type="entry name" value="Sig_transdc_His_kin-like_C"/>
</dbReference>
<dbReference type="SMART" id="SM00448">
    <property type="entry name" value="REC"/>
    <property type="match status" value="1"/>
</dbReference>
<organism evidence="15 16">
    <name type="scientific">Roseomonas haemaphysalidis</name>
    <dbReference type="NCBI Taxonomy" id="2768162"/>
    <lineage>
        <taxon>Bacteria</taxon>
        <taxon>Pseudomonadati</taxon>
        <taxon>Pseudomonadota</taxon>
        <taxon>Alphaproteobacteria</taxon>
        <taxon>Acetobacterales</taxon>
        <taxon>Roseomonadaceae</taxon>
        <taxon>Roseomonas</taxon>
    </lineage>
</organism>
<dbReference type="NCBIfam" id="TIGR00229">
    <property type="entry name" value="sensory_box"/>
    <property type="match status" value="2"/>
</dbReference>
<dbReference type="PROSITE" id="PS50112">
    <property type="entry name" value="PAS"/>
    <property type="match status" value="2"/>
</dbReference>
<dbReference type="InterPro" id="IPR013767">
    <property type="entry name" value="PAS_fold"/>
</dbReference>
<comment type="caution">
    <text evidence="15">The sequence shown here is derived from an EMBL/GenBank/DDBJ whole genome shotgun (WGS) entry which is preliminary data.</text>
</comment>
<dbReference type="InterPro" id="IPR003018">
    <property type="entry name" value="GAF"/>
</dbReference>
<proteinExistence type="predicted"/>
<evidence type="ECO:0000259" key="14">
    <source>
        <dbReference type="PROSITE" id="PS50113"/>
    </source>
</evidence>
<dbReference type="Gene3D" id="3.40.50.2300">
    <property type="match status" value="1"/>
</dbReference>
<keyword evidence="16" id="KW-1185">Reference proteome</keyword>
<dbReference type="SUPFAM" id="SSF47384">
    <property type="entry name" value="Homodimeric domain of signal transducing histidine kinase"/>
    <property type="match status" value="1"/>
</dbReference>
<keyword evidence="3 9" id="KW-0597">Phosphoprotein</keyword>
<dbReference type="PROSITE" id="PS50109">
    <property type="entry name" value="HIS_KIN"/>
    <property type="match status" value="1"/>
</dbReference>
<dbReference type="SMART" id="SM00065">
    <property type="entry name" value="GAF"/>
    <property type="match status" value="1"/>
</dbReference>
<dbReference type="Pfam" id="PF08447">
    <property type="entry name" value="PAS_3"/>
    <property type="match status" value="1"/>
</dbReference>
<keyword evidence="5" id="KW-0547">Nucleotide-binding</keyword>
<dbReference type="PANTHER" id="PTHR43065">
    <property type="entry name" value="SENSOR HISTIDINE KINASE"/>
    <property type="match status" value="1"/>
</dbReference>
<dbReference type="SUPFAM" id="SSF55874">
    <property type="entry name" value="ATPase domain of HSP90 chaperone/DNA topoisomerase II/histidine kinase"/>
    <property type="match status" value="1"/>
</dbReference>
<dbReference type="SUPFAM" id="SSF52172">
    <property type="entry name" value="CheY-like"/>
    <property type="match status" value="1"/>
</dbReference>
<dbReference type="CDD" id="cd18161">
    <property type="entry name" value="REC_hyHK_blue-like"/>
    <property type="match status" value="1"/>
</dbReference>
<dbReference type="InterPro" id="IPR005467">
    <property type="entry name" value="His_kinase_dom"/>
</dbReference>
<dbReference type="SMART" id="SM00387">
    <property type="entry name" value="HATPase_c"/>
    <property type="match status" value="1"/>
</dbReference>
<keyword evidence="8" id="KW-0902">Two-component regulatory system</keyword>
<dbReference type="EMBL" id="JACTNG010000003">
    <property type="protein sequence ID" value="MBO1079065.1"/>
    <property type="molecule type" value="Genomic_DNA"/>
</dbReference>
<dbReference type="InterPro" id="IPR000700">
    <property type="entry name" value="PAS-assoc_C"/>
</dbReference>
<keyword evidence="4" id="KW-0808">Transferase</keyword>
<dbReference type="SUPFAM" id="SSF55785">
    <property type="entry name" value="PYP-like sensor domain (PAS domain)"/>
    <property type="match status" value="2"/>
</dbReference>
<dbReference type="Proteomes" id="UP001518989">
    <property type="component" value="Unassembled WGS sequence"/>
</dbReference>
<dbReference type="Gene3D" id="2.10.70.100">
    <property type="match status" value="1"/>
</dbReference>
<feature type="domain" description="PAS" evidence="13">
    <location>
        <begin position="300"/>
        <end position="372"/>
    </location>
</feature>
<dbReference type="Pfam" id="PF00989">
    <property type="entry name" value="PAS"/>
    <property type="match status" value="1"/>
</dbReference>
<accession>A0ABS3KNQ5</accession>
<dbReference type="Gene3D" id="1.10.287.130">
    <property type="match status" value="1"/>
</dbReference>
<evidence type="ECO:0000256" key="1">
    <source>
        <dbReference type="ARBA" id="ARBA00000085"/>
    </source>
</evidence>
<dbReference type="EC" id="2.7.13.3" evidence="2"/>
<dbReference type="Gene3D" id="3.30.450.40">
    <property type="match status" value="1"/>
</dbReference>
<feature type="domain" description="Histidine kinase" evidence="11">
    <location>
        <begin position="466"/>
        <end position="690"/>
    </location>
</feature>
<dbReference type="PRINTS" id="PR00344">
    <property type="entry name" value="BCTRLSENSOR"/>
</dbReference>
<evidence type="ECO:0000256" key="3">
    <source>
        <dbReference type="ARBA" id="ARBA00022553"/>
    </source>
</evidence>
<dbReference type="PANTHER" id="PTHR43065:SF42">
    <property type="entry name" value="TWO-COMPONENT SENSOR PPRA"/>
    <property type="match status" value="1"/>
</dbReference>
<dbReference type="Gene3D" id="3.30.565.10">
    <property type="entry name" value="Histidine kinase-like ATPase, C-terminal domain"/>
    <property type="match status" value="1"/>
</dbReference>
<dbReference type="InterPro" id="IPR000014">
    <property type="entry name" value="PAS"/>
</dbReference>
<feature type="coiled-coil region" evidence="10">
    <location>
        <begin position="419"/>
        <end position="457"/>
    </location>
</feature>
<keyword evidence="6" id="KW-0418">Kinase</keyword>
<evidence type="ECO:0000256" key="4">
    <source>
        <dbReference type="ARBA" id="ARBA00022679"/>
    </source>
</evidence>
<evidence type="ECO:0000259" key="12">
    <source>
        <dbReference type="PROSITE" id="PS50110"/>
    </source>
</evidence>